<sequence length="421" mass="46379">MHELEQATQTYAAYAMYIAIAPRDPRDPQDIKSSGSDADHVAYLDPVTLEQLSQALLDRAVPAQVIDGAHIGAPGWMIARTVGLYEGFAPRWAPEENTTRGEIPTISFEDLASGLAQELNAACHVADHPSVPSTHSHLDGITVDINTRAEAVVGRFRSTDGPLLAHAARHDLWFRSGAQWGVVGVDQPGGALENLIGWNSDQPCIHLERNGAWRRLTVAHRDEIGVHEWGPQWTDVDPRTRVAQDLMRYLQLGEVDPAQFVFDFFARPRIDADALAGLFELGTLERDRLHLVLSADNMDDPLTAVTRILGLPEAAAELAEGWREPHHLEGAQYVVAQPFSKAVWAAATTLPDEPDISSRIMRLWLRRPPAYYALNTLEATVLAGLTRYAHKTGRKRTAVVLGALTAVTIADFFTPAKWRGQ</sequence>
<name>A0ABW5XCH7_9MICO</name>
<protein>
    <submittedName>
        <fullName evidence="1">Uncharacterized protein</fullName>
    </submittedName>
</protein>
<keyword evidence="2" id="KW-1185">Reference proteome</keyword>
<accession>A0ABW5XCH7</accession>
<evidence type="ECO:0000313" key="2">
    <source>
        <dbReference type="Proteomes" id="UP001597391"/>
    </source>
</evidence>
<organism evidence="1 2">
    <name type="scientific">Populibacterium corticicola</name>
    <dbReference type="NCBI Taxonomy" id="1812826"/>
    <lineage>
        <taxon>Bacteria</taxon>
        <taxon>Bacillati</taxon>
        <taxon>Actinomycetota</taxon>
        <taxon>Actinomycetes</taxon>
        <taxon>Micrococcales</taxon>
        <taxon>Jonesiaceae</taxon>
        <taxon>Populibacterium</taxon>
    </lineage>
</organism>
<comment type="caution">
    <text evidence="1">The sequence shown here is derived from an EMBL/GenBank/DDBJ whole genome shotgun (WGS) entry which is preliminary data.</text>
</comment>
<dbReference type="RefSeq" id="WP_377465649.1">
    <property type="nucleotide sequence ID" value="NZ_JBHUOP010000002.1"/>
</dbReference>
<dbReference type="EMBL" id="JBHUOP010000002">
    <property type="protein sequence ID" value="MFD2840016.1"/>
    <property type="molecule type" value="Genomic_DNA"/>
</dbReference>
<gene>
    <name evidence="1" type="ORF">ACFSYH_05465</name>
</gene>
<evidence type="ECO:0000313" key="1">
    <source>
        <dbReference type="EMBL" id="MFD2840016.1"/>
    </source>
</evidence>
<reference evidence="2" key="1">
    <citation type="journal article" date="2019" name="Int. J. Syst. Evol. Microbiol.">
        <title>The Global Catalogue of Microorganisms (GCM) 10K type strain sequencing project: providing services to taxonomists for standard genome sequencing and annotation.</title>
        <authorList>
            <consortium name="The Broad Institute Genomics Platform"/>
            <consortium name="The Broad Institute Genome Sequencing Center for Infectious Disease"/>
            <person name="Wu L."/>
            <person name="Ma J."/>
        </authorList>
    </citation>
    <scope>NUCLEOTIDE SEQUENCE [LARGE SCALE GENOMIC DNA]</scope>
    <source>
        <strain evidence="2">KCTC 33576</strain>
    </source>
</reference>
<dbReference type="Proteomes" id="UP001597391">
    <property type="component" value="Unassembled WGS sequence"/>
</dbReference>
<proteinExistence type="predicted"/>